<proteinExistence type="predicted"/>
<dbReference type="AlphaFoldDB" id="A0A067T0J5"/>
<evidence type="ECO:0000313" key="2">
    <source>
        <dbReference type="Proteomes" id="UP000027222"/>
    </source>
</evidence>
<dbReference type="EMBL" id="KL142378">
    <property type="protein sequence ID" value="KDR76666.1"/>
    <property type="molecule type" value="Genomic_DNA"/>
</dbReference>
<gene>
    <name evidence="1" type="ORF">GALMADRAFT_139567</name>
</gene>
<evidence type="ECO:0008006" key="3">
    <source>
        <dbReference type="Google" id="ProtNLM"/>
    </source>
</evidence>
<dbReference type="OrthoDB" id="4062651at2759"/>
<dbReference type="HOGENOM" id="CLU_565044_0_0_1"/>
<organism evidence="1 2">
    <name type="scientific">Galerina marginata (strain CBS 339.88)</name>
    <dbReference type="NCBI Taxonomy" id="685588"/>
    <lineage>
        <taxon>Eukaryota</taxon>
        <taxon>Fungi</taxon>
        <taxon>Dikarya</taxon>
        <taxon>Basidiomycota</taxon>
        <taxon>Agaricomycotina</taxon>
        <taxon>Agaricomycetes</taxon>
        <taxon>Agaricomycetidae</taxon>
        <taxon>Agaricales</taxon>
        <taxon>Agaricineae</taxon>
        <taxon>Strophariaceae</taxon>
        <taxon>Galerina</taxon>
    </lineage>
</organism>
<reference evidence="2" key="1">
    <citation type="journal article" date="2014" name="Proc. Natl. Acad. Sci. U.S.A.">
        <title>Extensive sampling of basidiomycete genomes demonstrates inadequacy of the white-rot/brown-rot paradigm for wood decay fungi.</title>
        <authorList>
            <person name="Riley R."/>
            <person name="Salamov A.A."/>
            <person name="Brown D.W."/>
            <person name="Nagy L.G."/>
            <person name="Floudas D."/>
            <person name="Held B.W."/>
            <person name="Levasseur A."/>
            <person name="Lombard V."/>
            <person name="Morin E."/>
            <person name="Otillar R."/>
            <person name="Lindquist E.A."/>
            <person name="Sun H."/>
            <person name="LaButti K.M."/>
            <person name="Schmutz J."/>
            <person name="Jabbour D."/>
            <person name="Luo H."/>
            <person name="Baker S.E."/>
            <person name="Pisabarro A.G."/>
            <person name="Walton J.D."/>
            <person name="Blanchette R.A."/>
            <person name="Henrissat B."/>
            <person name="Martin F."/>
            <person name="Cullen D."/>
            <person name="Hibbett D.S."/>
            <person name="Grigoriev I.V."/>
        </authorList>
    </citation>
    <scope>NUCLEOTIDE SEQUENCE [LARGE SCALE GENOMIC DNA]</scope>
    <source>
        <strain evidence="2">CBS 339.88</strain>
    </source>
</reference>
<dbReference type="Proteomes" id="UP000027222">
    <property type="component" value="Unassembled WGS sequence"/>
</dbReference>
<name>A0A067T0J5_GALM3</name>
<sequence>MTHHLTSMTDSLDTETISAVGEGLRYKARWISPPLWTLDPAFSIFRQTFASPMPDRKEMDAQCIMAEMLATKIVGQLGRARYANGSLRSALRRVLDDNPFPDLIYEEDATLGIDFTLSHNNTILVLGQTLEKDAKDPLSQLRQGYLSLVCSQNKSIFPGQPVFLFVIAGGALELRGAFYDGTRAIFEPMSLTLLGSSDLQIEDPFARSLYALMSALNDLIRRSGLATAKSTAKDGSPNLEKLEDIYQNFNKLPVIAGCPRTFTQFEPFNVEFMPLYVNFVTRLFFFGRDDQVICKVTLESDPHTLLQVECNGFRLEYGLAVHLDLMSLPIPLAPIIHGHCKQPLGSAFLVEYLGPPTNAEPGWMSLFDLATQCKEQALLHLILIKDGLRHLLDTLVNMKAVHGDFRSHNVVIFMTNIHTVDLVSEKVRLMLTNFHRSGLVGEAHHGMDIVSSSWSVLAGKAMKCEDDLKMYEQWIDQYPNFVC</sequence>
<keyword evidence="2" id="KW-1185">Reference proteome</keyword>
<evidence type="ECO:0000313" key="1">
    <source>
        <dbReference type="EMBL" id="KDR76666.1"/>
    </source>
</evidence>
<accession>A0A067T0J5</accession>
<protein>
    <recommendedName>
        <fullName evidence="3">Fungal-type protein kinase domain-containing protein</fullName>
    </recommendedName>
</protein>